<proteinExistence type="predicted"/>
<reference evidence="3 4" key="1">
    <citation type="submission" date="2017-03" db="EMBL/GenBank/DDBJ databases">
        <title>Draft genome sequence of Streptomyces scabrisporus NF3, endophyte isolated from Amphipterygium adstringens.</title>
        <authorList>
            <person name="Vazquez M."/>
            <person name="Ceapa C.D."/>
            <person name="Rodriguez Luna D."/>
            <person name="Sanchez Esquivel S."/>
        </authorList>
    </citation>
    <scope>NUCLEOTIDE SEQUENCE [LARGE SCALE GENOMIC DNA]</scope>
    <source>
        <strain evidence="3 4">NF3</strain>
    </source>
</reference>
<accession>A0A1T3P4P8</accession>
<name>A0A1T3P4P8_9ACTN</name>
<organism evidence="3 4">
    <name type="scientific">Embleya scabrispora</name>
    <dbReference type="NCBI Taxonomy" id="159449"/>
    <lineage>
        <taxon>Bacteria</taxon>
        <taxon>Bacillati</taxon>
        <taxon>Actinomycetota</taxon>
        <taxon>Actinomycetes</taxon>
        <taxon>Kitasatosporales</taxon>
        <taxon>Streptomycetaceae</taxon>
        <taxon>Embleya</taxon>
    </lineage>
</organism>
<protein>
    <submittedName>
        <fullName evidence="3">Uncharacterized protein</fullName>
    </submittedName>
</protein>
<gene>
    <name evidence="3" type="ORF">B4N89_26865</name>
</gene>
<keyword evidence="2" id="KW-1133">Transmembrane helix</keyword>
<feature type="region of interest" description="Disordered" evidence="1">
    <location>
        <begin position="1"/>
        <end position="21"/>
    </location>
</feature>
<keyword evidence="2" id="KW-0812">Transmembrane</keyword>
<keyword evidence="4" id="KW-1185">Reference proteome</keyword>
<dbReference type="AlphaFoldDB" id="A0A1T3P4P8"/>
<dbReference type="EMBL" id="MWQN01000001">
    <property type="protein sequence ID" value="OPC84068.1"/>
    <property type="molecule type" value="Genomic_DNA"/>
</dbReference>
<evidence type="ECO:0000313" key="4">
    <source>
        <dbReference type="Proteomes" id="UP000190037"/>
    </source>
</evidence>
<feature type="transmembrane region" description="Helical" evidence="2">
    <location>
        <begin position="40"/>
        <end position="64"/>
    </location>
</feature>
<evidence type="ECO:0000256" key="1">
    <source>
        <dbReference type="SAM" id="MobiDB-lite"/>
    </source>
</evidence>
<sequence length="176" mass="19268">MRIARVEVSGGESDNPLDAGTIRGSAKEVRRRYGTRGELALLYGLLGPLLVLLVVVTIIGLVVLERLSRRERHSLPAGSMAGGRPPELRLEGRVDHSAAFLVITDRRILITVVGCTAPRPAPVLWECSTETVRSARSRWTDNLRRECRVTFLDDSFISLLTPGTSPADLAKALTRT</sequence>
<evidence type="ECO:0000313" key="3">
    <source>
        <dbReference type="EMBL" id="OPC84068.1"/>
    </source>
</evidence>
<keyword evidence="2" id="KW-0472">Membrane</keyword>
<evidence type="ECO:0000256" key="2">
    <source>
        <dbReference type="SAM" id="Phobius"/>
    </source>
</evidence>
<dbReference type="Proteomes" id="UP000190037">
    <property type="component" value="Unassembled WGS sequence"/>
</dbReference>
<comment type="caution">
    <text evidence="3">The sequence shown here is derived from an EMBL/GenBank/DDBJ whole genome shotgun (WGS) entry which is preliminary data.</text>
</comment>